<reference evidence="2 3" key="1">
    <citation type="submission" date="2016-01" db="EMBL/GenBank/DDBJ databases">
        <title>Whole genome sequence and analysis of Micromonospora rosaria DSM 803, which can produce antibacterial substance rosamicin.</title>
        <authorList>
            <person name="Yang H."/>
            <person name="He X."/>
            <person name="Zhu D."/>
        </authorList>
    </citation>
    <scope>NUCLEOTIDE SEQUENCE [LARGE SCALE GENOMIC DNA]</scope>
    <source>
        <strain evidence="2 3">DSM 803</strain>
    </source>
</reference>
<feature type="region of interest" description="Disordered" evidence="1">
    <location>
        <begin position="1"/>
        <end position="32"/>
    </location>
</feature>
<sequence>MTVTANPPTRVPTVPIPSGVPTVPAAPTPPAADARRYRPVAYADGPAAALRLLHATTSPGVLPVGPGGHALVPADIEAACDRYATGAGPRPRAGVRHDLLDRVPVGADALIAVRVPGGGPPPHDTWTAGLLWLRLGLAERSLAHAVAHLRGRSVAGTVTLNLPMVRGMVADAAAGLAEAHALLETVTCAATCACAARCACVAAATCPGGCACGAACTCGAGCGCADGCGCASTATCRAGCACPGGCSCGATPRDGTAWTRAHHALDEAGRVCLHLFGAVGFLADGPGAEVRAAELLADTYPPPTDLEAS</sequence>
<comment type="caution">
    <text evidence="2">The sequence shown here is derived from an EMBL/GenBank/DDBJ whole genome shotgun (WGS) entry which is preliminary data.</text>
</comment>
<dbReference type="Gene3D" id="1.20.140.10">
    <property type="entry name" value="Butyryl-CoA Dehydrogenase, subunit A, domain 3"/>
    <property type="match status" value="1"/>
</dbReference>
<dbReference type="GO" id="GO:0016627">
    <property type="term" value="F:oxidoreductase activity, acting on the CH-CH group of donors"/>
    <property type="evidence" value="ECO:0007669"/>
    <property type="project" value="InterPro"/>
</dbReference>
<dbReference type="RefSeq" id="WP_067373245.1">
    <property type="nucleotide sequence ID" value="NZ_JBIUBN010000002.1"/>
</dbReference>
<evidence type="ECO:0000313" key="2">
    <source>
        <dbReference type="EMBL" id="KXK58493.1"/>
    </source>
</evidence>
<dbReference type="Proteomes" id="UP000070620">
    <property type="component" value="Unassembled WGS sequence"/>
</dbReference>
<organism evidence="2 3">
    <name type="scientific">Micromonospora rosaria</name>
    <dbReference type="NCBI Taxonomy" id="47874"/>
    <lineage>
        <taxon>Bacteria</taxon>
        <taxon>Bacillati</taxon>
        <taxon>Actinomycetota</taxon>
        <taxon>Actinomycetes</taxon>
        <taxon>Micromonosporales</taxon>
        <taxon>Micromonosporaceae</taxon>
        <taxon>Micromonospora</taxon>
    </lineage>
</organism>
<proteinExistence type="predicted"/>
<evidence type="ECO:0000313" key="3">
    <source>
        <dbReference type="Proteomes" id="UP000070620"/>
    </source>
</evidence>
<protein>
    <submittedName>
        <fullName evidence="2">Uncharacterized protein</fullName>
    </submittedName>
</protein>
<name>A0A136PJG3_9ACTN</name>
<evidence type="ECO:0000256" key="1">
    <source>
        <dbReference type="SAM" id="MobiDB-lite"/>
    </source>
</evidence>
<dbReference type="InterPro" id="IPR036250">
    <property type="entry name" value="AcylCo_DH-like_C"/>
</dbReference>
<accession>A0A136PJG3</accession>
<dbReference type="OrthoDB" id="3478937at2"/>
<dbReference type="SUPFAM" id="SSF47203">
    <property type="entry name" value="Acyl-CoA dehydrogenase C-terminal domain-like"/>
    <property type="match status" value="1"/>
</dbReference>
<dbReference type="EMBL" id="LRQV01000186">
    <property type="protein sequence ID" value="KXK58493.1"/>
    <property type="molecule type" value="Genomic_DNA"/>
</dbReference>
<dbReference type="AlphaFoldDB" id="A0A136PJG3"/>
<keyword evidence="3" id="KW-1185">Reference proteome</keyword>
<gene>
    <name evidence="2" type="ORF">AWW66_29495</name>
</gene>